<keyword evidence="5 7" id="KW-0472">Membrane</keyword>
<keyword evidence="3" id="KW-0256">Endoplasmic reticulum</keyword>
<keyword evidence="9" id="KW-1185">Reference proteome</keyword>
<feature type="transmembrane region" description="Helical" evidence="7">
    <location>
        <begin position="157"/>
        <end position="176"/>
    </location>
</feature>
<feature type="transmembrane region" description="Helical" evidence="7">
    <location>
        <begin position="217"/>
        <end position="241"/>
    </location>
</feature>
<organism evidence="8 9">
    <name type="scientific">Aspergillus taichungensis</name>
    <dbReference type="NCBI Taxonomy" id="482145"/>
    <lineage>
        <taxon>Eukaryota</taxon>
        <taxon>Fungi</taxon>
        <taxon>Dikarya</taxon>
        <taxon>Ascomycota</taxon>
        <taxon>Pezizomycotina</taxon>
        <taxon>Eurotiomycetes</taxon>
        <taxon>Eurotiomycetidae</taxon>
        <taxon>Eurotiales</taxon>
        <taxon>Aspergillaceae</taxon>
        <taxon>Aspergillus</taxon>
        <taxon>Aspergillus subgen. Circumdati</taxon>
    </lineage>
</organism>
<dbReference type="GO" id="GO:0070072">
    <property type="term" value="P:vacuolar proton-transporting V-type ATPase complex assembly"/>
    <property type="evidence" value="ECO:0007669"/>
    <property type="project" value="InterPro"/>
</dbReference>
<dbReference type="EMBL" id="KZ559549">
    <property type="protein sequence ID" value="PLN80261.1"/>
    <property type="molecule type" value="Genomic_DNA"/>
</dbReference>
<keyword evidence="4 7" id="KW-1133">Transmembrane helix</keyword>
<comment type="subcellular location">
    <subcellularLocation>
        <location evidence="1">Endoplasmic reticulum membrane</location>
        <topology evidence="1">Multi-pass membrane protein</topology>
    </subcellularLocation>
</comment>
<evidence type="ECO:0000313" key="9">
    <source>
        <dbReference type="Proteomes" id="UP000235023"/>
    </source>
</evidence>
<evidence type="ECO:0000256" key="7">
    <source>
        <dbReference type="SAM" id="Phobius"/>
    </source>
</evidence>
<name>A0A2J5HSL7_9EURO</name>
<sequence length="322" mass="34499">MVLLITTPPILAAFEAVSSQNRKELDLPESLSLAAPISHDQLIRLARCLRSSSTDESSHGPPGLTSTSLDALLRGTKVYVPPPPPKPEPSPEYLASKARLIAAAEADAYDRLVTNPSASHSHASPFSSSTPILASMHDPRSSEGPDTEYPDPLTPSLVLNIFLSVLITGFGVYWALTSFPTPELLTTAISSIWRGGLTGRTPGSQGKPRAGAGVSEAVRILVSLLVAVVVGVAEVAIYAIYLHKVDHARAREKKMRERKQVIASDVVSSGVGPQKVETAVDGDQVEIWGRGANGGLRRRVREKWEEQARENPETHESPGNTT</sequence>
<proteinExistence type="predicted"/>
<evidence type="ECO:0008006" key="10">
    <source>
        <dbReference type="Google" id="ProtNLM"/>
    </source>
</evidence>
<dbReference type="Proteomes" id="UP000235023">
    <property type="component" value="Unassembled WGS sequence"/>
</dbReference>
<evidence type="ECO:0000313" key="8">
    <source>
        <dbReference type="EMBL" id="PLN80261.1"/>
    </source>
</evidence>
<feature type="compositionally biased region" description="Basic and acidic residues" evidence="6">
    <location>
        <begin position="302"/>
        <end position="316"/>
    </location>
</feature>
<feature type="compositionally biased region" description="Low complexity" evidence="6">
    <location>
        <begin position="116"/>
        <end position="129"/>
    </location>
</feature>
<evidence type="ECO:0000256" key="3">
    <source>
        <dbReference type="ARBA" id="ARBA00022824"/>
    </source>
</evidence>
<feature type="region of interest" description="Disordered" evidence="6">
    <location>
        <begin position="298"/>
        <end position="322"/>
    </location>
</feature>
<keyword evidence="2 7" id="KW-0812">Transmembrane</keyword>
<dbReference type="InterPro" id="IPR021013">
    <property type="entry name" value="ATPase_Vma12"/>
</dbReference>
<accession>A0A2J5HSL7</accession>
<dbReference type="PANTHER" id="PTHR31394">
    <property type="entry name" value="TRANSMEMBRANE PROTEIN 199"/>
    <property type="match status" value="1"/>
</dbReference>
<evidence type="ECO:0000256" key="1">
    <source>
        <dbReference type="ARBA" id="ARBA00004477"/>
    </source>
</evidence>
<evidence type="ECO:0000256" key="5">
    <source>
        <dbReference type="ARBA" id="ARBA00023136"/>
    </source>
</evidence>
<evidence type="ECO:0000256" key="4">
    <source>
        <dbReference type="ARBA" id="ARBA00022989"/>
    </source>
</evidence>
<dbReference type="OrthoDB" id="19981at2759"/>
<evidence type="ECO:0000256" key="6">
    <source>
        <dbReference type="SAM" id="MobiDB-lite"/>
    </source>
</evidence>
<dbReference type="GO" id="GO:0005789">
    <property type="term" value="C:endoplasmic reticulum membrane"/>
    <property type="evidence" value="ECO:0007669"/>
    <property type="project" value="UniProtKB-SubCell"/>
</dbReference>
<dbReference type="Pfam" id="PF11712">
    <property type="entry name" value="Vma12"/>
    <property type="match status" value="1"/>
</dbReference>
<evidence type="ECO:0000256" key="2">
    <source>
        <dbReference type="ARBA" id="ARBA00022692"/>
    </source>
</evidence>
<gene>
    <name evidence="8" type="ORF">BDW42DRAFT_171132</name>
</gene>
<dbReference type="PANTHER" id="PTHR31394:SF1">
    <property type="entry name" value="TRANSMEMBRANE PROTEIN 199"/>
    <property type="match status" value="1"/>
</dbReference>
<dbReference type="AlphaFoldDB" id="A0A2J5HSL7"/>
<reference evidence="9" key="1">
    <citation type="submission" date="2017-12" db="EMBL/GenBank/DDBJ databases">
        <authorList>
            <consortium name="DOE Joint Genome Institute"/>
            <person name="Mondo S.J."/>
            <person name="Kjaerbolling I."/>
            <person name="Vesth T.C."/>
            <person name="Frisvad J.C."/>
            <person name="Nybo J.L."/>
            <person name="Theobald S."/>
            <person name="Kuo A."/>
            <person name="Bowyer P."/>
            <person name="Matsuda Y."/>
            <person name="Lyhne E.K."/>
            <person name="Kogle M.E."/>
            <person name="Clum A."/>
            <person name="Lipzen A."/>
            <person name="Salamov A."/>
            <person name="Ngan C.Y."/>
            <person name="Daum C."/>
            <person name="Chiniquy J."/>
            <person name="Barry K."/>
            <person name="LaButti K."/>
            <person name="Haridas S."/>
            <person name="Simmons B.A."/>
            <person name="Magnuson J.K."/>
            <person name="Mortensen U.H."/>
            <person name="Larsen T.O."/>
            <person name="Grigoriev I.V."/>
            <person name="Baker S.E."/>
            <person name="Andersen M.R."/>
            <person name="Nordberg H.P."/>
            <person name="Cantor M.N."/>
            <person name="Hua S.X."/>
        </authorList>
    </citation>
    <scope>NUCLEOTIDE SEQUENCE [LARGE SCALE GENOMIC DNA]</scope>
    <source>
        <strain evidence="9">IBT 19404</strain>
    </source>
</reference>
<feature type="region of interest" description="Disordered" evidence="6">
    <location>
        <begin position="115"/>
        <end position="149"/>
    </location>
</feature>
<protein>
    <recommendedName>
        <fullName evidence="10">Endoplasmic reticulum-based factor for assembly of V-ATPase-domain-containing protein</fullName>
    </recommendedName>
</protein>